<evidence type="ECO:0000256" key="1">
    <source>
        <dbReference type="ARBA" id="ARBA00004651"/>
    </source>
</evidence>
<dbReference type="InterPro" id="IPR050222">
    <property type="entry name" value="MATE_MdtK"/>
</dbReference>
<dbReference type="InterPro" id="IPR048279">
    <property type="entry name" value="MdtK-like"/>
</dbReference>
<dbReference type="EMBL" id="RMBX01000004">
    <property type="protein sequence ID" value="RPD41607.1"/>
    <property type="molecule type" value="Genomic_DNA"/>
</dbReference>
<sequence length="444" mass="49246">MQVNLSYKQIIKIAGPICLALILPQINHMTNAAFLGHLGEFPFAVNGIAGIYYLVMHMISYGLNNGLQVLFARRAGEMNYGGMGRIFSNGFFLALVFSAFAIFITYAFAPAFFSASLHDGAIRDAASGFVRIRIWGLPFLMLMSLCNAFYIGTGNTKLLAITSIFQEIANITLDYGLIFGNLGMPALGLNGAAYASVIAEMTGFVAAYCLLFLLKFPAKFRLFERFKPDWQVIKNILTISAPLIVQFLFSIGSWLVFFIFIEHLGQRPLAVSNMMRSVFGLFGIFTWALASTCNTMVSNLIGQGREGDVLKLVKRIIGIAFLCASFVCLLINLFPYQLLQIYTSDTTLITDAIPSIRVCTLVMLLSAMTAITFNGVTGTGNTRINLLIEFASVIVYLTYCIVIIEKWRSPLHWAWGAEFVYWITMGGLAWLYLRSGRWKGKVLA</sequence>
<feature type="transmembrane region" description="Helical" evidence="10">
    <location>
        <begin position="158"/>
        <end position="180"/>
    </location>
</feature>
<dbReference type="Proteomes" id="UP000279089">
    <property type="component" value="Unassembled WGS sequence"/>
</dbReference>
<keyword evidence="3" id="KW-0050">Antiport</keyword>
<dbReference type="GO" id="GO:0015297">
    <property type="term" value="F:antiporter activity"/>
    <property type="evidence" value="ECO:0007669"/>
    <property type="project" value="UniProtKB-KW"/>
</dbReference>
<evidence type="ECO:0000256" key="8">
    <source>
        <dbReference type="ARBA" id="ARBA00023136"/>
    </source>
</evidence>
<reference evidence="12" key="1">
    <citation type="submission" date="2018-11" db="EMBL/GenBank/DDBJ databases">
        <title>Chitinophaga lutea sp.nov., isolate from arsenic contaminated soil.</title>
        <authorList>
            <person name="Zong Y."/>
        </authorList>
    </citation>
    <scope>NUCLEOTIDE SEQUENCE [LARGE SCALE GENOMIC DNA]</scope>
    <source>
        <strain evidence="12">YLT18</strain>
    </source>
</reference>
<evidence type="ECO:0000256" key="3">
    <source>
        <dbReference type="ARBA" id="ARBA00022449"/>
    </source>
</evidence>
<evidence type="ECO:0000256" key="5">
    <source>
        <dbReference type="ARBA" id="ARBA00022692"/>
    </source>
</evidence>
<feature type="transmembrane region" description="Helical" evidence="10">
    <location>
        <begin position="413"/>
        <end position="433"/>
    </location>
</feature>
<evidence type="ECO:0000256" key="2">
    <source>
        <dbReference type="ARBA" id="ARBA00022448"/>
    </source>
</evidence>
<dbReference type="OrthoDB" id="9780160at2"/>
<dbReference type="PIRSF" id="PIRSF006603">
    <property type="entry name" value="DinF"/>
    <property type="match status" value="1"/>
</dbReference>
<evidence type="ECO:0000256" key="7">
    <source>
        <dbReference type="ARBA" id="ARBA00023065"/>
    </source>
</evidence>
<dbReference type="AlphaFoldDB" id="A0A3N4MII1"/>
<comment type="subcellular location">
    <subcellularLocation>
        <location evidence="1">Cell membrane</location>
        <topology evidence="1">Multi-pass membrane protein</topology>
    </subcellularLocation>
</comment>
<keyword evidence="12" id="KW-1185">Reference proteome</keyword>
<evidence type="ECO:0000313" key="11">
    <source>
        <dbReference type="EMBL" id="RPD41607.1"/>
    </source>
</evidence>
<dbReference type="NCBIfam" id="TIGR00797">
    <property type="entry name" value="matE"/>
    <property type="match status" value="1"/>
</dbReference>
<feature type="transmembrane region" description="Helical" evidence="10">
    <location>
        <begin position="48"/>
        <end position="71"/>
    </location>
</feature>
<keyword evidence="4" id="KW-1003">Cell membrane</keyword>
<keyword evidence="5 10" id="KW-0812">Transmembrane</keyword>
<feature type="transmembrane region" description="Helical" evidence="10">
    <location>
        <begin position="235"/>
        <end position="261"/>
    </location>
</feature>
<organism evidence="11 12">
    <name type="scientific">Chitinophaga barathri</name>
    <dbReference type="NCBI Taxonomy" id="1647451"/>
    <lineage>
        <taxon>Bacteria</taxon>
        <taxon>Pseudomonadati</taxon>
        <taxon>Bacteroidota</taxon>
        <taxon>Chitinophagia</taxon>
        <taxon>Chitinophagales</taxon>
        <taxon>Chitinophagaceae</taxon>
        <taxon>Chitinophaga</taxon>
    </lineage>
</organism>
<evidence type="ECO:0000256" key="10">
    <source>
        <dbReference type="SAM" id="Phobius"/>
    </source>
</evidence>
<keyword evidence="7" id="KW-0406">Ion transport</keyword>
<comment type="caution">
    <text evidence="11">The sequence shown here is derived from an EMBL/GenBank/DDBJ whole genome shotgun (WGS) entry which is preliminary data.</text>
</comment>
<accession>A0A3N4MII1</accession>
<keyword evidence="6 10" id="KW-1133">Transmembrane helix</keyword>
<keyword evidence="2" id="KW-0813">Transport</keyword>
<evidence type="ECO:0000313" key="12">
    <source>
        <dbReference type="Proteomes" id="UP000279089"/>
    </source>
</evidence>
<dbReference type="GO" id="GO:0006811">
    <property type="term" value="P:monoatomic ion transport"/>
    <property type="evidence" value="ECO:0007669"/>
    <property type="project" value="UniProtKB-KW"/>
</dbReference>
<feature type="transmembrane region" description="Helical" evidence="10">
    <location>
        <begin position="132"/>
        <end position="151"/>
    </location>
</feature>
<proteinExistence type="predicted"/>
<feature type="transmembrane region" description="Helical" evidence="10">
    <location>
        <begin position="281"/>
        <end position="301"/>
    </location>
</feature>
<gene>
    <name evidence="11" type="ORF">EG028_09885</name>
</gene>
<evidence type="ECO:0000256" key="4">
    <source>
        <dbReference type="ARBA" id="ARBA00022475"/>
    </source>
</evidence>
<evidence type="ECO:0000256" key="9">
    <source>
        <dbReference type="ARBA" id="ARBA00031636"/>
    </source>
</evidence>
<name>A0A3N4MII1_9BACT</name>
<dbReference type="InterPro" id="IPR002528">
    <property type="entry name" value="MATE_fam"/>
</dbReference>
<evidence type="ECO:0000256" key="6">
    <source>
        <dbReference type="ARBA" id="ARBA00022989"/>
    </source>
</evidence>
<feature type="transmembrane region" description="Helical" evidence="10">
    <location>
        <begin position="386"/>
        <end position="407"/>
    </location>
</feature>
<keyword evidence="8 10" id="KW-0472">Membrane</keyword>
<dbReference type="GO" id="GO:0042910">
    <property type="term" value="F:xenobiotic transmembrane transporter activity"/>
    <property type="evidence" value="ECO:0007669"/>
    <property type="project" value="InterPro"/>
</dbReference>
<feature type="transmembrane region" description="Helical" evidence="10">
    <location>
        <begin position="313"/>
        <end position="334"/>
    </location>
</feature>
<dbReference type="PANTHER" id="PTHR43298">
    <property type="entry name" value="MULTIDRUG RESISTANCE PROTEIN NORM-RELATED"/>
    <property type="match status" value="1"/>
</dbReference>
<dbReference type="Pfam" id="PF01554">
    <property type="entry name" value="MatE"/>
    <property type="match status" value="2"/>
</dbReference>
<dbReference type="RefSeq" id="WP_120516092.1">
    <property type="nucleotide sequence ID" value="NZ_QXZY01000005.1"/>
</dbReference>
<protein>
    <recommendedName>
        <fullName evidence="9">Multidrug-efflux transporter</fullName>
    </recommendedName>
</protein>
<feature type="transmembrane region" description="Helical" evidence="10">
    <location>
        <begin position="91"/>
        <end position="112"/>
    </location>
</feature>
<feature type="transmembrane region" description="Helical" evidence="10">
    <location>
        <begin position="354"/>
        <end position="374"/>
    </location>
</feature>
<feature type="transmembrane region" description="Helical" evidence="10">
    <location>
        <begin position="192"/>
        <end position="214"/>
    </location>
</feature>
<dbReference type="PANTHER" id="PTHR43298:SF2">
    <property type="entry name" value="FMN_FAD EXPORTER YEEO-RELATED"/>
    <property type="match status" value="1"/>
</dbReference>
<dbReference type="GO" id="GO:0005886">
    <property type="term" value="C:plasma membrane"/>
    <property type="evidence" value="ECO:0007669"/>
    <property type="project" value="UniProtKB-SubCell"/>
</dbReference>
<dbReference type="CDD" id="cd13133">
    <property type="entry name" value="MATE_like_7"/>
    <property type="match status" value="1"/>
</dbReference>